<dbReference type="Proteomes" id="UP000031829">
    <property type="component" value="Chromosome"/>
</dbReference>
<dbReference type="HOGENOM" id="CLU_115278_0_0_9"/>
<evidence type="ECO:0000313" key="1">
    <source>
        <dbReference type="EMBL" id="AJI23930.1"/>
    </source>
</evidence>
<evidence type="ECO:0008006" key="3">
    <source>
        <dbReference type="Google" id="ProtNLM"/>
    </source>
</evidence>
<accession>A0A0B6AGF4</accession>
<dbReference type="RefSeq" id="WP_034651321.1">
    <property type="nucleotide sequence ID" value="NZ_BCVB01000010.1"/>
</dbReference>
<name>A0A0B6AGF4_PRIM2</name>
<proteinExistence type="predicted"/>
<evidence type="ECO:0000313" key="2">
    <source>
        <dbReference type="Proteomes" id="UP000031829"/>
    </source>
</evidence>
<dbReference type="AlphaFoldDB" id="A0A0B6AGF4"/>
<protein>
    <recommendedName>
        <fullName evidence="3">Cytoplasmic protein</fullName>
    </recommendedName>
</protein>
<dbReference type="GeneID" id="93643159"/>
<dbReference type="KEGG" id="bmeg:BG04_5201"/>
<gene>
    <name evidence="1" type="ORF">BG04_5201</name>
</gene>
<dbReference type="EMBL" id="CP009920">
    <property type="protein sequence ID" value="AJI23930.1"/>
    <property type="molecule type" value="Genomic_DNA"/>
</dbReference>
<organism evidence="1 2">
    <name type="scientific">Priestia megaterium (strain ATCC 14581 / DSM 32 / CCUG 1817 / JCM 2506 / NBRC 15308 / NCIMB 9376 / NCTC 10342 / NRRL B-14308 / VKM B-512 / Ford 19)</name>
    <name type="common">Bacillus megaterium</name>
    <dbReference type="NCBI Taxonomy" id="1348623"/>
    <lineage>
        <taxon>Bacteria</taxon>
        <taxon>Bacillati</taxon>
        <taxon>Bacillota</taxon>
        <taxon>Bacilli</taxon>
        <taxon>Bacillales</taxon>
        <taxon>Bacillaceae</taxon>
        <taxon>Priestia</taxon>
    </lineage>
</organism>
<sequence length="162" mass="18749">MNNGGKFNTLVEEVIELSKNYGQVSLEKEDVDKIQVIYDYGKAEYLAYEEVYGEEEYSWKDIRELKMSDVWERYYDLTDAEKPRELEGIVEVIAENLRQSLQDYDAFFEDIVADLNNCAISRAVNGTKNNFFESIFKLHRSGYLPCGWCGDYPDGGIVAYRG</sequence>
<reference evidence="1 2" key="1">
    <citation type="journal article" date="2015" name="Genome Announc.">
        <title>Complete genome sequences for 35 biothreat assay-relevant bacillus species.</title>
        <authorList>
            <person name="Johnson S.L."/>
            <person name="Daligault H.E."/>
            <person name="Davenport K.W."/>
            <person name="Jaissle J."/>
            <person name="Frey K.G."/>
            <person name="Ladner J.T."/>
            <person name="Broomall S.M."/>
            <person name="Bishop-Lilly K.A."/>
            <person name="Bruce D.C."/>
            <person name="Gibbons H.S."/>
            <person name="Coyne S.R."/>
            <person name="Lo C.C."/>
            <person name="Meincke L."/>
            <person name="Munk A.C."/>
            <person name="Koroleva G.I."/>
            <person name="Rosenzweig C.N."/>
            <person name="Palacios G.F."/>
            <person name="Redden C.L."/>
            <person name="Minogue T.D."/>
            <person name="Chain P.S."/>
        </authorList>
    </citation>
    <scope>NUCLEOTIDE SEQUENCE [LARGE SCALE GENOMIC DNA]</scope>
    <source>
        <strain evidence="2">ATCC 14581 / DSM 32 / JCM 2506 / NBRC 15308 / NCIMB 9376 / NCTC 10342 / NRRL B-14308 / VKM B-512</strain>
    </source>
</reference>